<evidence type="ECO:0000313" key="3">
    <source>
        <dbReference type="Proteomes" id="UP000265520"/>
    </source>
</evidence>
<dbReference type="Proteomes" id="UP000265520">
    <property type="component" value="Unassembled WGS sequence"/>
</dbReference>
<protein>
    <submittedName>
        <fullName evidence="2">Uncharacterized protein</fullName>
    </submittedName>
</protein>
<evidence type="ECO:0000256" key="1">
    <source>
        <dbReference type="SAM" id="MobiDB-lite"/>
    </source>
</evidence>
<dbReference type="AlphaFoldDB" id="A0A392RRL8"/>
<proteinExistence type="predicted"/>
<sequence length="88" mass="9869">PKTWGHTHSSPNRTMLVNHTMAIQQMGDGYSGTVQNSPWTTEIPNSSSGLLHKVDRGKGTGHHYNNKRNEILQKEHPRQVRSATIRGN</sequence>
<name>A0A392RRL8_9FABA</name>
<feature type="compositionally biased region" description="Basic and acidic residues" evidence="1">
    <location>
        <begin position="67"/>
        <end position="78"/>
    </location>
</feature>
<organism evidence="2 3">
    <name type="scientific">Trifolium medium</name>
    <dbReference type="NCBI Taxonomy" id="97028"/>
    <lineage>
        <taxon>Eukaryota</taxon>
        <taxon>Viridiplantae</taxon>
        <taxon>Streptophyta</taxon>
        <taxon>Embryophyta</taxon>
        <taxon>Tracheophyta</taxon>
        <taxon>Spermatophyta</taxon>
        <taxon>Magnoliopsida</taxon>
        <taxon>eudicotyledons</taxon>
        <taxon>Gunneridae</taxon>
        <taxon>Pentapetalae</taxon>
        <taxon>rosids</taxon>
        <taxon>fabids</taxon>
        <taxon>Fabales</taxon>
        <taxon>Fabaceae</taxon>
        <taxon>Papilionoideae</taxon>
        <taxon>50 kb inversion clade</taxon>
        <taxon>NPAAA clade</taxon>
        <taxon>Hologalegina</taxon>
        <taxon>IRL clade</taxon>
        <taxon>Trifolieae</taxon>
        <taxon>Trifolium</taxon>
    </lineage>
</organism>
<evidence type="ECO:0000313" key="2">
    <source>
        <dbReference type="EMBL" id="MCI38196.1"/>
    </source>
</evidence>
<keyword evidence="3" id="KW-1185">Reference proteome</keyword>
<reference evidence="2 3" key="1">
    <citation type="journal article" date="2018" name="Front. Plant Sci.">
        <title>Red Clover (Trifolium pratense) and Zigzag Clover (T. medium) - A Picture of Genomic Similarities and Differences.</title>
        <authorList>
            <person name="Dluhosova J."/>
            <person name="Istvanek J."/>
            <person name="Nedelnik J."/>
            <person name="Repkova J."/>
        </authorList>
    </citation>
    <scope>NUCLEOTIDE SEQUENCE [LARGE SCALE GENOMIC DNA]</scope>
    <source>
        <strain evidence="3">cv. 10/8</strain>
        <tissue evidence="2">Leaf</tissue>
    </source>
</reference>
<feature type="region of interest" description="Disordered" evidence="1">
    <location>
        <begin position="41"/>
        <end position="88"/>
    </location>
</feature>
<feature type="non-terminal residue" evidence="2">
    <location>
        <position position="1"/>
    </location>
</feature>
<comment type="caution">
    <text evidence="2">The sequence shown here is derived from an EMBL/GenBank/DDBJ whole genome shotgun (WGS) entry which is preliminary data.</text>
</comment>
<accession>A0A392RRL8</accession>
<dbReference type="EMBL" id="LXQA010252985">
    <property type="protein sequence ID" value="MCI38196.1"/>
    <property type="molecule type" value="Genomic_DNA"/>
</dbReference>